<dbReference type="GO" id="GO:0004089">
    <property type="term" value="F:carbonate dehydratase activity"/>
    <property type="evidence" value="ECO:0007669"/>
    <property type="project" value="UniProtKB-EC"/>
</dbReference>
<keyword evidence="5" id="KW-0456">Lyase</keyword>
<evidence type="ECO:0000256" key="2">
    <source>
        <dbReference type="ARBA" id="ARBA00012925"/>
    </source>
</evidence>
<dbReference type="PROSITE" id="PS00704">
    <property type="entry name" value="PROK_CO2_ANHYDRASE_1"/>
    <property type="match status" value="1"/>
</dbReference>
<dbReference type="OrthoDB" id="9797527at2"/>
<proteinExistence type="inferred from homology"/>
<evidence type="ECO:0000256" key="6">
    <source>
        <dbReference type="ARBA" id="ARBA00024993"/>
    </source>
</evidence>
<evidence type="ECO:0000256" key="5">
    <source>
        <dbReference type="ARBA" id="ARBA00023239"/>
    </source>
</evidence>
<comment type="cofactor">
    <cofactor evidence="8">
        <name>Zn(2+)</name>
        <dbReference type="ChEBI" id="CHEBI:29105"/>
    </cofactor>
    <text evidence="8">Binds 1 zinc ion per subunit.</text>
</comment>
<keyword evidence="3 8" id="KW-0479">Metal-binding</keyword>
<dbReference type="GO" id="GO:0015976">
    <property type="term" value="P:carbon utilization"/>
    <property type="evidence" value="ECO:0007669"/>
    <property type="project" value="InterPro"/>
</dbReference>
<keyword evidence="4 8" id="KW-0862">Zinc</keyword>
<comment type="function">
    <text evidence="6">Catalyzes the reversible hydration of carbon dioxide to form bicarbonate.</text>
</comment>
<dbReference type="PANTHER" id="PTHR11002:SF79">
    <property type="entry name" value="CARBONIC ANHYDRASE 2"/>
    <property type="match status" value="1"/>
</dbReference>
<dbReference type="EC" id="4.2.1.1" evidence="2"/>
<gene>
    <name evidence="9" type="ORF">CLV47_103232</name>
</gene>
<evidence type="ECO:0000313" key="9">
    <source>
        <dbReference type="EMBL" id="PRZ43174.1"/>
    </source>
</evidence>
<feature type="binding site" evidence="8">
    <location>
        <position position="104"/>
    </location>
    <ligand>
        <name>Zn(2+)</name>
        <dbReference type="ChEBI" id="CHEBI:29105"/>
    </ligand>
</feature>
<dbReference type="AlphaFoldDB" id="A0A2T1A3Q9"/>
<comment type="catalytic activity">
    <reaction evidence="7">
        <text>hydrogencarbonate + H(+) = CO2 + H2O</text>
        <dbReference type="Rhea" id="RHEA:10748"/>
        <dbReference type="ChEBI" id="CHEBI:15377"/>
        <dbReference type="ChEBI" id="CHEBI:15378"/>
        <dbReference type="ChEBI" id="CHEBI:16526"/>
        <dbReference type="ChEBI" id="CHEBI:17544"/>
        <dbReference type="EC" id="4.2.1.1"/>
    </reaction>
</comment>
<protein>
    <recommendedName>
        <fullName evidence="2">carbonic anhydrase</fullName>
        <ecNumber evidence="2">4.2.1.1</ecNumber>
    </recommendedName>
</protein>
<dbReference type="EMBL" id="PVUE01000003">
    <property type="protein sequence ID" value="PRZ43174.1"/>
    <property type="molecule type" value="Genomic_DNA"/>
</dbReference>
<dbReference type="InterPro" id="IPR015892">
    <property type="entry name" value="Carbonic_anhydrase_CS"/>
</dbReference>
<reference evidence="9 10" key="1">
    <citation type="submission" date="2018-03" db="EMBL/GenBank/DDBJ databases">
        <title>Genomic Encyclopedia of Archaeal and Bacterial Type Strains, Phase II (KMG-II): from individual species to whole genera.</title>
        <authorList>
            <person name="Goeker M."/>
        </authorList>
    </citation>
    <scope>NUCLEOTIDE SEQUENCE [LARGE SCALE GENOMIC DNA]</scope>
    <source>
        <strain evidence="9 10">DSM 100065</strain>
    </source>
</reference>
<dbReference type="SMART" id="SM00947">
    <property type="entry name" value="Pro_CA"/>
    <property type="match status" value="1"/>
</dbReference>
<evidence type="ECO:0000256" key="4">
    <source>
        <dbReference type="ARBA" id="ARBA00022833"/>
    </source>
</evidence>
<dbReference type="Pfam" id="PF00484">
    <property type="entry name" value="Pro_CA"/>
    <property type="match status" value="1"/>
</dbReference>
<evidence type="ECO:0000313" key="10">
    <source>
        <dbReference type="Proteomes" id="UP000237752"/>
    </source>
</evidence>
<dbReference type="GO" id="GO:0008270">
    <property type="term" value="F:zinc ion binding"/>
    <property type="evidence" value="ECO:0007669"/>
    <property type="project" value="InterPro"/>
</dbReference>
<sequence>MPQLTPTRAWERMLEGNARFVSGDPAHPDQDVAKREELTGGQNPFALVFGCADSRVAAEIIFDQGLGDLFVVRTAGHVIDPGVLGSIEFGVELLNIPLIIVLGHDSCGAIGATLATTKSGDMPGGFIRDIVERVMPSAIAARSKAGGAEVGSEEVVSEHVMQSAKLLADRSRIISNAIDSGKLAIVGATYKLHDGEARVEGVVGNL</sequence>
<feature type="binding site" evidence="8">
    <location>
        <position position="53"/>
    </location>
    <ligand>
        <name>Zn(2+)</name>
        <dbReference type="ChEBI" id="CHEBI:29105"/>
    </ligand>
</feature>
<dbReference type="Proteomes" id="UP000237752">
    <property type="component" value="Unassembled WGS sequence"/>
</dbReference>
<dbReference type="FunFam" id="3.40.1050.10:FF:000006">
    <property type="entry name" value="Carbonic anhydrase"/>
    <property type="match status" value="1"/>
</dbReference>
<accession>A0A2T1A3Q9</accession>
<dbReference type="CDD" id="cd03378">
    <property type="entry name" value="beta_CA_cladeC"/>
    <property type="match status" value="1"/>
</dbReference>
<name>A0A2T1A3Q9_9ACTN</name>
<organism evidence="9 10">
    <name type="scientific">Antricoccus suffuscus</name>
    <dbReference type="NCBI Taxonomy" id="1629062"/>
    <lineage>
        <taxon>Bacteria</taxon>
        <taxon>Bacillati</taxon>
        <taxon>Actinomycetota</taxon>
        <taxon>Actinomycetes</taxon>
        <taxon>Geodermatophilales</taxon>
        <taxon>Antricoccaceae</taxon>
        <taxon>Antricoccus</taxon>
    </lineage>
</organism>
<dbReference type="PANTHER" id="PTHR11002">
    <property type="entry name" value="CARBONIC ANHYDRASE"/>
    <property type="match status" value="1"/>
</dbReference>
<evidence type="ECO:0000256" key="1">
    <source>
        <dbReference type="ARBA" id="ARBA00006217"/>
    </source>
</evidence>
<dbReference type="RefSeq" id="WP_106348129.1">
    <property type="nucleotide sequence ID" value="NZ_PVUE01000003.1"/>
</dbReference>
<evidence type="ECO:0000256" key="3">
    <source>
        <dbReference type="ARBA" id="ARBA00022723"/>
    </source>
</evidence>
<dbReference type="SUPFAM" id="SSF53056">
    <property type="entry name" value="beta-carbonic anhydrase, cab"/>
    <property type="match status" value="1"/>
</dbReference>
<dbReference type="Gene3D" id="3.40.1050.10">
    <property type="entry name" value="Carbonic anhydrase"/>
    <property type="match status" value="1"/>
</dbReference>
<evidence type="ECO:0000256" key="7">
    <source>
        <dbReference type="ARBA" id="ARBA00048348"/>
    </source>
</evidence>
<dbReference type="InterPro" id="IPR036874">
    <property type="entry name" value="Carbonic_anhydrase_sf"/>
</dbReference>
<feature type="binding site" evidence="8">
    <location>
        <position position="107"/>
    </location>
    <ligand>
        <name>Zn(2+)</name>
        <dbReference type="ChEBI" id="CHEBI:29105"/>
    </ligand>
</feature>
<dbReference type="InterPro" id="IPR001765">
    <property type="entry name" value="Carbonic_anhydrase"/>
</dbReference>
<evidence type="ECO:0000256" key="8">
    <source>
        <dbReference type="PIRSR" id="PIRSR601765-1"/>
    </source>
</evidence>
<keyword evidence="10" id="KW-1185">Reference proteome</keyword>
<comment type="caution">
    <text evidence="9">The sequence shown here is derived from an EMBL/GenBank/DDBJ whole genome shotgun (WGS) entry which is preliminary data.</text>
</comment>
<comment type="similarity">
    <text evidence="1">Belongs to the beta-class carbonic anhydrase family.</text>
</comment>
<feature type="binding site" evidence="8">
    <location>
        <position position="51"/>
    </location>
    <ligand>
        <name>Zn(2+)</name>
        <dbReference type="ChEBI" id="CHEBI:29105"/>
    </ligand>
</feature>